<dbReference type="InterPro" id="IPR036817">
    <property type="entry name" value="Transthyretin/HIU_hydrolase_sf"/>
</dbReference>
<dbReference type="InterPro" id="IPR023416">
    <property type="entry name" value="Transthyretin/HIU_hydrolase_d"/>
</dbReference>
<evidence type="ECO:0000313" key="3">
    <source>
        <dbReference type="Proteomes" id="UP001227126"/>
    </source>
</evidence>
<protein>
    <submittedName>
        <fullName evidence="2">Hydroxyisourate hydrolase</fullName>
        <ecNumber evidence="2">3.5.2.17</ecNumber>
    </submittedName>
</protein>
<name>A0ABT7FFQ2_9RHOB</name>
<dbReference type="RefSeq" id="WP_284485840.1">
    <property type="nucleotide sequence ID" value="NZ_JASNJE010000014.1"/>
</dbReference>
<accession>A0ABT7FFQ2</accession>
<sequence>MRFSIHILDGSNGGHAGDVPVDVHSVDADGKRVLRTQCVTDAGGRAAAQIPRTEGIDVVIASGARFQTADAPVSVEAVTLRIAVRDGAEGVHLPTVIAPNSSSLCWLKSGT</sequence>
<dbReference type="Gene3D" id="2.60.40.180">
    <property type="entry name" value="Transthyretin/hydroxyisourate hydrolase domain"/>
    <property type="match status" value="1"/>
</dbReference>
<dbReference type="Pfam" id="PF00576">
    <property type="entry name" value="Transthyretin"/>
    <property type="match status" value="1"/>
</dbReference>
<dbReference type="Proteomes" id="UP001227126">
    <property type="component" value="Unassembled WGS sequence"/>
</dbReference>
<organism evidence="2 3">
    <name type="scientific">Sedimentitalea xiamensis</name>
    <dbReference type="NCBI Taxonomy" id="3050037"/>
    <lineage>
        <taxon>Bacteria</taxon>
        <taxon>Pseudomonadati</taxon>
        <taxon>Pseudomonadota</taxon>
        <taxon>Alphaproteobacteria</taxon>
        <taxon>Rhodobacterales</taxon>
        <taxon>Paracoccaceae</taxon>
        <taxon>Sedimentitalea</taxon>
    </lineage>
</organism>
<dbReference type="SUPFAM" id="SSF49472">
    <property type="entry name" value="Transthyretin (synonym: prealbumin)"/>
    <property type="match status" value="1"/>
</dbReference>
<evidence type="ECO:0000313" key="2">
    <source>
        <dbReference type="EMBL" id="MDK3073903.1"/>
    </source>
</evidence>
<proteinExistence type="predicted"/>
<feature type="domain" description="Transthyretin/hydroxyisourate hydrolase" evidence="1">
    <location>
        <begin position="4"/>
        <end position="101"/>
    </location>
</feature>
<gene>
    <name evidence="2" type="ORF">QO034_12345</name>
</gene>
<dbReference type="EC" id="3.5.2.17" evidence="2"/>
<comment type="caution">
    <text evidence="2">The sequence shown here is derived from an EMBL/GenBank/DDBJ whole genome shotgun (WGS) entry which is preliminary data.</text>
</comment>
<evidence type="ECO:0000259" key="1">
    <source>
        <dbReference type="Pfam" id="PF00576"/>
    </source>
</evidence>
<dbReference type="GO" id="GO:0033971">
    <property type="term" value="F:hydroxyisourate hydrolase activity"/>
    <property type="evidence" value="ECO:0007669"/>
    <property type="project" value="UniProtKB-EC"/>
</dbReference>
<keyword evidence="3" id="KW-1185">Reference proteome</keyword>
<reference evidence="2 3" key="1">
    <citation type="submission" date="2023-05" db="EMBL/GenBank/DDBJ databases">
        <title>Sedimentitalea sp. nov. JM2-8.</title>
        <authorList>
            <person name="Huang J."/>
        </authorList>
    </citation>
    <scope>NUCLEOTIDE SEQUENCE [LARGE SCALE GENOMIC DNA]</scope>
    <source>
        <strain evidence="2 3">JM2-8</strain>
    </source>
</reference>
<dbReference type="EMBL" id="JASNJE010000014">
    <property type="protein sequence ID" value="MDK3073903.1"/>
    <property type="molecule type" value="Genomic_DNA"/>
</dbReference>
<keyword evidence="2" id="KW-0378">Hydrolase</keyword>